<evidence type="ECO:0000313" key="8">
    <source>
        <dbReference type="Proteomes" id="UP000596742"/>
    </source>
</evidence>
<evidence type="ECO:0000256" key="5">
    <source>
        <dbReference type="SAM" id="SignalP"/>
    </source>
</evidence>
<organism evidence="7 8">
    <name type="scientific">Mytilus galloprovincialis</name>
    <name type="common">Mediterranean mussel</name>
    <dbReference type="NCBI Taxonomy" id="29158"/>
    <lineage>
        <taxon>Eukaryota</taxon>
        <taxon>Metazoa</taxon>
        <taxon>Spiralia</taxon>
        <taxon>Lophotrochozoa</taxon>
        <taxon>Mollusca</taxon>
        <taxon>Bivalvia</taxon>
        <taxon>Autobranchia</taxon>
        <taxon>Pteriomorphia</taxon>
        <taxon>Mytilida</taxon>
        <taxon>Mytiloidea</taxon>
        <taxon>Mytilidae</taxon>
        <taxon>Mytilinae</taxon>
        <taxon>Mytilus</taxon>
    </lineage>
</organism>
<comment type="caution">
    <text evidence="7">The sequence shown here is derived from an EMBL/GenBank/DDBJ whole genome shotgun (WGS) entry which is preliminary data.</text>
</comment>
<dbReference type="SMART" id="SM00110">
    <property type="entry name" value="C1Q"/>
    <property type="match status" value="1"/>
</dbReference>
<accession>A0A8B6C7E6</accession>
<evidence type="ECO:0000256" key="1">
    <source>
        <dbReference type="ARBA" id="ARBA00004613"/>
    </source>
</evidence>
<dbReference type="InterPro" id="IPR050822">
    <property type="entry name" value="Cerebellin_Synaptic_Org"/>
</dbReference>
<dbReference type="SUPFAM" id="SSF49842">
    <property type="entry name" value="TNF-like"/>
    <property type="match status" value="1"/>
</dbReference>
<evidence type="ECO:0000313" key="7">
    <source>
        <dbReference type="EMBL" id="VDI01451.1"/>
    </source>
</evidence>
<dbReference type="PRINTS" id="PR00007">
    <property type="entry name" value="COMPLEMNTC1Q"/>
</dbReference>
<keyword evidence="2" id="KW-0964">Secreted</keyword>
<dbReference type="GO" id="GO:0005576">
    <property type="term" value="C:extracellular region"/>
    <property type="evidence" value="ECO:0007669"/>
    <property type="project" value="UniProtKB-SubCell"/>
</dbReference>
<dbReference type="InterPro" id="IPR008983">
    <property type="entry name" value="Tumour_necrosis_fac-like_dom"/>
</dbReference>
<keyword evidence="4" id="KW-0175">Coiled coil</keyword>
<dbReference type="InterPro" id="IPR001073">
    <property type="entry name" value="C1q_dom"/>
</dbReference>
<dbReference type="Proteomes" id="UP000596742">
    <property type="component" value="Unassembled WGS sequence"/>
</dbReference>
<dbReference type="EMBL" id="UYJE01001353">
    <property type="protein sequence ID" value="VDI01451.1"/>
    <property type="molecule type" value="Genomic_DNA"/>
</dbReference>
<dbReference type="AlphaFoldDB" id="A0A8B6C7E6"/>
<gene>
    <name evidence="7" type="ORF">MGAL_10B084469</name>
</gene>
<evidence type="ECO:0000256" key="2">
    <source>
        <dbReference type="ARBA" id="ARBA00022525"/>
    </source>
</evidence>
<feature type="coiled-coil region" evidence="4">
    <location>
        <begin position="70"/>
        <end position="108"/>
    </location>
</feature>
<protein>
    <recommendedName>
        <fullName evidence="6">C1q domain-containing protein</fullName>
    </recommendedName>
</protein>
<feature type="signal peptide" evidence="5">
    <location>
        <begin position="1"/>
        <end position="16"/>
    </location>
</feature>
<proteinExistence type="predicted"/>
<keyword evidence="3 5" id="KW-0732">Signal</keyword>
<name>A0A8B6C7E6_MYTGA</name>
<evidence type="ECO:0000259" key="6">
    <source>
        <dbReference type="PROSITE" id="PS50871"/>
    </source>
</evidence>
<keyword evidence="8" id="KW-1185">Reference proteome</keyword>
<evidence type="ECO:0000256" key="4">
    <source>
        <dbReference type="SAM" id="Coils"/>
    </source>
</evidence>
<sequence>MQFKALLFLITIVVQADQRNEARNLSTGANDHSILAIILRHLFRIEAKQDSSPRLTDTLVQTINENKKLYEVLRKQLTDNKEEISLLKTNLQSQKAEFNREISALQKHHEKIPAFTATFSNNGFMPLARGQILKFDKVRLNNGGGYDPTTGYFTATKTGIYLMSCSVRSTGKSLHVSLWRNSHRIMLAYGVNWNTGSISIAVDVKVGDKLYIKHDDGSYVNNEVIQGGTTSFFSGVFISG</sequence>
<dbReference type="OrthoDB" id="6143891at2759"/>
<dbReference type="PROSITE" id="PS50871">
    <property type="entry name" value="C1Q"/>
    <property type="match status" value="1"/>
</dbReference>
<evidence type="ECO:0000256" key="3">
    <source>
        <dbReference type="ARBA" id="ARBA00022729"/>
    </source>
</evidence>
<dbReference type="Pfam" id="PF00386">
    <property type="entry name" value="C1q"/>
    <property type="match status" value="1"/>
</dbReference>
<feature type="chain" id="PRO_5032612497" description="C1q domain-containing protein" evidence="5">
    <location>
        <begin position="17"/>
        <end position="240"/>
    </location>
</feature>
<feature type="domain" description="C1q" evidence="6">
    <location>
        <begin position="108"/>
        <end position="240"/>
    </location>
</feature>
<reference evidence="7" key="1">
    <citation type="submission" date="2018-11" db="EMBL/GenBank/DDBJ databases">
        <authorList>
            <person name="Alioto T."/>
            <person name="Alioto T."/>
        </authorList>
    </citation>
    <scope>NUCLEOTIDE SEQUENCE</scope>
</reference>
<dbReference type="PANTHER" id="PTHR22923">
    <property type="entry name" value="CEREBELLIN-RELATED"/>
    <property type="match status" value="1"/>
</dbReference>
<dbReference type="Gene3D" id="2.60.120.40">
    <property type="match status" value="1"/>
</dbReference>
<comment type="subcellular location">
    <subcellularLocation>
        <location evidence="1">Secreted</location>
    </subcellularLocation>
</comment>
<dbReference type="PANTHER" id="PTHR22923:SF116">
    <property type="entry name" value="C1Q DOMAIN-CONTAINING PROTEIN"/>
    <property type="match status" value="1"/>
</dbReference>